<evidence type="ECO:0000313" key="1">
    <source>
        <dbReference type="EMBL" id="KAK6337599.1"/>
    </source>
</evidence>
<dbReference type="AlphaFoldDB" id="A0AAV9U8J2"/>
<keyword evidence="2" id="KW-1185">Reference proteome</keyword>
<organism evidence="1 2">
    <name type="scientific">Orbilia blumenaviensis</name>
    <dbReference type="NCBI Taxonomy" id="1796055"/>
    <lineage>
        <taxon>Eukaryota</taxon>
        <taxon>Fungi</taxon>
        <taxon>Dikarya</taxon>
        <taxon>Ascomycota</taxon>
        <taxon>Pezizomycotina</taxon>
        <taxon>Orbiliomycetes</taxon>
        <taxon>Orbiliales</taxon>
        <taxon>Orbiliaceae</taxon>
        <taxon>Orbilia</taxon>
    </lineage>
</organism>
<accession>A0AAV9U8J2</accession>
<dbReference type="Proteomes" id="UP001373714">
    <property type="component" value="Unassembled WGS sequence"/>
</dbReference>
<gene>
    <name evidence="1" type="ORF">TWF730_002994</name>
</gene>
<protein>
    <submittedName>
        <fullName evidence="1">Uncharacterized protein</fullName>
    </submittedName>
</protein>
<dbReference type="EMBL" id="JAVHNS010000013">
    <property type="protein sequence ID" value="KAK6337599.1"/>
    <property type="molecule type" value="Genomic_DNA"/>
</dbReference>
<evidence type="ECO:0000313" key="2">
    <source>
        <dbReference type="Proteomes" id="UP001373714"/>
    </source>
</evidence>
<name>A0AAV9U8J2_9PEZI</name>
<proteinExistence type="predicted"/>
<sequence>MSIGMGVTRHEYSRCPDVIVDLYRDGKVAEKVYGTSGAIRNASAAFDRMLDPDNGFRTLPTETAFGRQLRLLSLPEDDADSMLILLKLIHYQTSAISKVVSYKLLVELAIICDKYDCGAILHPWTDIWISNLINTEDHDPLKPGFEGWLLIGHVFPSADGIAAVVGELSIQLAKECYGWGSDHSQFCRYPYSDCEVTLDSSKSITVDLRFNPYPIMQHIFQESERGKSSILETIRGFFTTLGLVGDIDSNQSTTNSSLCSDQICVELATGSVVRSIRQLGLSVRQISDPEGFGDLPLWLFCKRLKIIAKNCRTIVPWSRSSHPVIVQSNPYVDYTAMTMSQKNANLGHIQAVLLSDPTKKSSASPDGIRSLTGPERCGIAEKAREISDYSDTVQSSMERWAYTGSDKSEGPS</sequence>
<comment type="caution">
    <text evidence="1">The sequence shown here is derived from an EMBL/GenBank/DDBJ whole genome shotgun (WGS) entry which is preliminary data.</text>
</comment>
<reference evidence="1 2" key="1">
    <citation type="submission" date="2019-10" db="EMBL/GenBank/DDBJ databases">
        <authorList>
            <person name="Palmer J.M."/>
        </authorList>
    </citation>
    <scope>NUCLEOTIDE SEQUENCE [LARGE SCALE GENOMIC DNA]</scope>
    <source>
        <strain evidence="1 2">TWF730</strain>
    </source>
</reference>